<name>A0ABP4UHN1_9MICO</name>
<organism evidence="3 4">
    <name type="scientific">Microbacterium sediminicola</name>
    <dbReference type="NCBI Taxonomy" id="415210"/>
    <lineage>
        <taxon>Bacteria</taxon>
        <taxon>Bacillati</taxon>
        <taxon>Actinomycetota</taxon>
        <taxon>Actinomycetes</taxon>
        <taxon>Micrococcales</taxon>
        <taxon>Microbacteriaceae</taxon>
        <taxon>Microbacterium</taxon>
    </lineage>
</organism>
<dbReference type="EMBL" id="BAAAPL010000002">
    <property type="protein sequence ID" value="GAA1704041.1"/>
    <property type="molecule type" value="Genomic_DNA"/>
</dbReference>
<proteinExistence type="predicted"/>
<dbReference type="InterPro" id="IPR027051">
    <property type="entry name" value="XdhC_Rossmann_dom"/>
</dbReference>
<evidence type="ECO:0000313" key="3">
    <source>
        <dbReference type="EMBL" id="GAA1704041.1"/>
    </source>
</evidence>
<sequence>MRDIARTAAAWVREGRPFALATLVSAQISSPRELGASMIVDAAGEVLGNVSGGCVEAAVYDLCLRAIDSGEATRSRYGISEETAFAAGLTCGGIIDVLVTPVAPGSAAARTLVDLDEALALREPVSLTLVIGGPAGGGGLILSREGRSPDVAPDSEVLTLEFPHRPRLIIIGAVEFSVAVSRIGAASGFEVSVCDPREVFATTARFPDAVEIDHRWPHEYLAATQITADTAICVLTHDARFDVPALEVALGSAAGYVGVMGSRRTHDERLARLRAAGIDEATLARLHSPIGLALGGRSPEETALSILAEIVMVRAGGTGMPLGQTRGAIHPDSLGADDALGIPSCPPDLAEVDSVIVRWDAAGRRR</sequence>
<evidence type="ECO:0000313" key="4">
    <source>
        <dbReference type="Proteomes" id="UP001501690"/>
    </source>
</evidence>
<dbReference type="Pfam" id="PF02625">
    <property type="entry name" value="XdhC_CoxI"/>
    <property type="match status" value="1"/>
</dbReference>
<dbReference type="RefSeq" id="WP_344072606.1">
    <property type="nucleotide sequence ID" value="NZ_BAAAPL010000002.1"/>
</dbReference>
<accession>A0ABP4UHN1</accession>
<comment type="caution">
    <text evidence="3">The sequence shown here is derived from an EMBL/GenBank/DDBJ whole genome shotgun (WGS) entry which is preliminary data.</text>
</comment>
<evidence type="ECO:0000259" key="2">
    <source>
        <dbReference type="Pfam" id="PF13478"/>
    </source>
</evidence>
<dbReference type="Pfam" id="PF13478">
    <property type="entry name" value="XdhC_C"/>
    <property type="match status" value="1"/>
</dbReference>
<dbReference type="Proteomes" id="UP001501690">
    <property type="component" value="Unassembled WGS sequence"/>
</dbReference>
<gene>
    <name evidence="3" type="ORF">GCM10009808_22390</name>
</gene>
<feature type="domain" description="XdhC Rossmann" evidence="2">
    <location>
        <begin position="168"/>
        <end position="310"/>
    </location>
</feature>
<dbReference type="InterPro" id="IPR003777">
    <property type="entry name" value="XdhC_CoxI"/>
</dbReference>
<reference evidence="4" key="1">
    <citation type="journal article" date="2019" name="Int. J. Syst. Evol. Microbiol.">
        <title>The Global Catalogue of Microorganisms (GCM) 10K type strain sequencing project: providing services to taxonomists for standard genome sequencing and annotation.</title>
        <authorList>
            <consortium name="The Broad Institute Genomics Platform"/>
            <consortium name="The Broad Institute Genome Sequencing Center for Infectious Disease"/>
            <person name="Wu L."/>
            <person name="Ma J."/>
        </authorList>
    </citation>
    <scope>NUCLEOTIDE SEQUENCE [LARGE SCALE GENOMIC DNA]</scope>
    <source>
        <strain evidence="4">JCM 15577</strain>
    </source>
</reference>
<dbReference type="Gene3D" id="3.40.50.720">
    <property type="entry name" value="NAD(P)-binding Rossmann-like Domain"/>
    <property type="match status" value="1"/>
</dbReference>
<evidence type="ECO:0000259" key="1">
    <source>
        <dbReference type="Pfam" id="PF02625"/>
    </source>
</evidence>
<keyword evidence="4" id="KW-1185">Reference proteome</keyword>
<dbReference type="InterPro" id="IPR052698">
    <property type="entry name" value="MoCofactor_Util/Proc"/>
</dbReference>
<feature type="domain" description="XdhC- CoxI" evidence="1">
    <location>
        <begin position="11"/>
        <end position="78"/>
    </location>
</feature>
<dbReference type="PANTHER" id="PTHR30388:SF4">
    <property type="entry name" value="MOLYBDENUM COFACTOR INSERTION CHAPERONE PAOD"/>
    <property type="match status" value="1"/>
</dbReference>
<protein>
    <submittedName>
        <fullName evidence="3">XdhC family protein</fullName>
    </submittedName>
</protein>
<dbReference type="PANTHER" id="PTHR30388">
    <property type="entry name" value="ALDEHYDE OXIDOREDUCTASE MOLYBDENUM COFACTOR ASSEMBLY PROTEIN"/>
    <property type="match status" value="1"/>
</dbReference>